<dbReference type="Proteomes" id="UP001652625">
    <property type="component" value="Chromosome 02"/>
</dbReference>
<evidence type="ECO:0000259" key="1">
    <source>
        <dbReference type="PROSITE" id="PS50837"/>
    </source>
</evidence>
<reference evidence="2" key="1">
    <citation type="submission" date="2025-05" db="UniProtKB">
        <authorList>
            <consortium name="RefSeq"/>
        </authorList>
    </citation>
    <scope>NUCLEOTIDE SEQUENCE [LARGE SCALE GENOMIC DNA]</scope>
</reference>
<dbReference type="PANTHER" id="PTHR45913:SF22">
    <property type="entry name" value="SCAN BOX DOMAIN-CONTAINING PROTEIN"/>
    <property type="match status" value="1"/>
</dbReference>
<proteinExistence type="predicted"/>
<accession>A0ABM4B961</accession>
<sequence length="1318" mass="153547">MKNLHQRFIPFPAIYEYCENGDKAIEPSTCYKNVSNQSTFAPLTHRLLLHDIPTEGLKCKIIPFDLYCPSMKEKLSNGVCVNCNKYWPSKAAMKKHIKSKKTSMPMSKSKKRSYSDEYMKYGFTYMLKETICYPQCVICYKVLGNDSIKPSKLAIHLNKCHPDLRTKDSDFFKRKFESLKRCKLDKTGIIRQTQQNIVEASYKVSYIIAQKKKAHTLAEEVILPCTKEIVRLLFGEEAVKKIDNIPLSNTTVKRRITDISSNIKENVINEIKESPYFSIQLDESTDVSSMAQLIVFCRYIHNNKFKEEFLFSSFLETTTKAADIMEIMKQFFNDNKLQWKYLLGITTDGAPAMMGCKSGLQTRIKEIAPNVVGVHCFIHRQALATKTLPVRWLSAGNFLERFFKLRNEVKEFLCQMKSGLVEYFEFDNFEITTAYLVDIVGHFNKLNLQLQGKNGNVITHSDKLKEFIEKLKLYKTRINNGNLMFQNLNSVIGNNMLPEVLKIEILCHLDNLINEFGNYFPDVNLLSSEVIISPFSCDVKNVNEEAQEEFIELKNDTTAKDHFKITPLNNFWLKMRNSYPLCSTIALKALIPFSTSYLCEAGFSAVLSIKTKKRNRLEIDADIRCALSKTKPDFQILIADSLNSSVVTCRCNVKKDISEICTALKSYYLTNYGKINEIQPPLKSPANVDLMNKFVDLCIVDAVNTQRDAVYIVERKKFLEKQLRYTPIPYNEIFMKEKSVILISGIAGIGKTWLLRKCLLDWSNDQIWKNVKLVFYLECRKLNQYQNISNINELLNVFYEDVINNFNISNHPALFIIDGLDEFKYLYELINHSLGCNYPIVNALTEIQKYKYVVAGRVYAIDQYQSISTEHGDKLTIQIMGFNEKGINNYIENNVLEERKDVVKATLKESPIAKSMSSVPFYLSSMCKIISDSKNVDLSSFLTMTDLYANIFLYFLQKHIFKNNELIYQIMENDFNKKYVLNICKIAYQLFVKNKVIFSNEDIQTFIIDFGENKDNFFGFIERIETNLGYYYQFAHLTIMEFCASVYAYNCLSSEEIMADERLESCLSMICGLTNKNQNTLLKFLVNLIPSKQSFKESLFLFSILDLLLKLSRQRENENDYLPKFELETYYVNLFIECFYESQLSFTDEIKLIVDEREWTISIRDGKTSYKTSCENYFVNHYIKSGRKLSKLYVDKNILSDEEKNLIVQCSRNVRNVNFWRPIKFEGLKLKDKIEWLCINISDDLITKKDFEENFLPWIYLCEGLSLYLHDDIDFIEEIYEWIRCSNVKELWIGYCGEYFDNLDELKTYITRKKILIS</sequence>
<evidence type="ECO:0000313" key="2">
    <source>
        <dbReference type="Proteomes" id="UP001652625"/>
    </source>
</evidence>
<feature type="domain" description="NACHT" evidence="1">
    <location>
        <begin position="739"/>
        <end position="822"/>
    </location>
</feature>
<gene>
    <name evidence="3" type="primary">LOC136075906</name>
</gene>
<dbReference type="InterPro" id="IPR007111">
    <property type="entry name" value="NACHT_NTPase"/>
</dbReference>
<evidence type="ECO:0000313" key="3">
    <source>
        <dbReference type="RefSeq" id="XP_065645421.1"/>
    </source>
</evidence>
<dbReference type="RefSeq" id="XP_065645421.1">
    <property type="nucleotide sequence ID" value="XM_065789349.1"/>
</dbReference>
<dbReference type="SUPFAM" id="SSF52540">
    <property type="entry name" value="P-loop containing nucleoside triphosphate hydrolases"/>
    <property type="match status" value="1"/>
</dbReference>
<dbReference type="PANTHER" id="PTHR45913">
    <property type="entry name" value="EPM2A-INTERACTING PROTEIN 1"/>
    <property type="match status" value="1"/>
</dbReference>
<organism evidence="2 3">
    <name type="scientific">Hydra vulgaris</name>
    <name type="common">Hydra</name>
    <name type="synonym">Hydra attenuata</name>
    <dbReference type="NCBI Taxonomy" id="6087"/>
    <lineage>
        <taxon>Eukaryota</taxon>
        <taxon>Metazoa</taxon>
        <taxon>Cnidaria</taxon>
        <taxon>Hydrozoa</taxon>
        <taxon>Hydroidolina</taxon>
        <taxon>Anthoathecata</taxon>
        <taxon>Aplanulata</taxon>
        <taxon>Hydridae</taxon>
        <taxon>Hydra</taxon>
    </lineage>
</organism>
<dbReference type="InterPro" id="IPR012337">
    <property type="entry name" value="RNaseH-like_sf"/>
</dbReference>
<dbReference type="InterPro" id="IPR027417">
    <property type="entry name" value="P-loop_NTPase"/>
</dbReference>
<dbReference type="Pfam" id="PF05729">
    <property type="entry name" value="NACHT"/>
    <property type="match status" value="1"/>
</dbReference>
<dbReference type="SUPFAM" id="SSF53098">
    <property type="entry name" value="Ribonuclease H-like"/>
    <property type="match status" value="1"/>
</dbReference>
<keyword evidence="2" id="KW-1185">Reference proteome</keyword>
<dbReference type="PROSITE" id="PS50837">
    <property type="entry name" value="NACHT"/>
    <property type="match status" value="1"/>
</dbReference>
<name>A0ABM4B961_HYDVU</name>
<reference evidence="3" key="2">
    <citation type="submission" date="2025-08" db="UniProtKB">
        <authorList>
            <consortium name="RefSeq"/>
        </authorList>
    </citation>
    <scope>IDENTIFICATION</scope>
</reference>
<dbReference type="Gene3D" id="3.40.50.300">
    <property type="entry name" value="P-loop containing nucleotide triphosphate hydrolases"/>
    <property type="match status" value="1"/>
</dbReference>
<protein>
    <submittedName>
        <fullName evidence="3">Uncharacterized protein LOC136075906</fullName>
    </submittedName>
</protein>
<dbReference type="GeneID" id="136075906"/>